<dbReference type="Gene3D" id="3.40.50.720">
    <property type="entry name" value="NAD(P)-binding Rossmann-like Domain"/>
    <property type="match status" value="1"/>
</dbReference>
<sequence>MSEDRIVVVGGTGFLGRQICKDLVAAGRDVLVVARNAARSAPGYRFRAIDVSDTPTGELAAMLAAERPDTVINATGGKWGLTGRELEASCVGATRHILAALASARLAPRLVHLGSVLEYGHVAPDGTDATQRSPGPASDYDRFKLAATEAVLSAAAAGTVDAVVLRLANVAGPGAPAASLLGRVADRLAAAAGRGETAMIELTALNARRDYVDVRDVSDAVRAATRITGRPTPIAIGRGEAVPVRTLVTMLIEVSGVPATMVEIPAPDLAADTDDWTRVDPQPARDLLGWTPRRTLRDSVHELWHDVMERTASQPSRSGGSA</sequence>
<comment type="caution">
    <text evidence="2">The sequence shown here is derived from an EMBL/GenBank/DDBJ whole genome shotgun (WGS) entry which is preliminary data.</text>
</comment>
<proteinExistence type="predicted"/>
<dbReference type="Proteomes" id="UP001595851">
    <property type="component" value="Unassembled WGS sequence"/>
</dbReference>
<accession>A0ABV8GIE8</accession>
<dbReference type="InterPro" id="IPR036291">
    <property type="entry name" value="NAD(P)-bd_dom_sf"/>
</dbReference>
<keyword evidence="3" id="KW-1185">Reference proteome</keyword>
<dbReference type="PANTHER" id="PTHR43245">
    <property type="entry name" value="BIFUNCTIONAL POLYMYXIN RESISTANCE PROTEIN ARNA"/>
    <property type="match status" value="1"/>
</dbReference>
<feature type="domain" description="NAD-dependent epimerase/dehydratase" evidence="1">
    <location>
        <begin position="6"/>
        <end position="226"/>
    </location>
</feature>
<dbReference type="PANTHER" id="PTHR43245:SF13">
    <property type="entry name" value="UDP-D-APIOSE_UDP-D-XYLOSE SYNTHASE 2"/>
    <property type="match status" value="1"/>
</dbReference>
<organism evidence="2 3">
    <name type="scientific">Nonomuraea purpurea</name>
    <dbReference type="NCBI Taxonomy" id="1849276"/>
    <lineage>
        <taxon>Bacteria</taxon>
        <taxon>Bacillati</taxon>
        <taxon>Actinomycetota</taxon>
        <taxon>Actinomycetes</taxon>
        <taxon>Streptosporangiales</taxon>
        <taxon>Streptosporangiaceae</taxon>
        <taxon>Nonomuraea</taxon>
    </lineage>
</organism>
<dbReference type="Pfam" id="PF01370">
    <property type="entry name" value="Epimerase"/>
    <property type="match status" value="1"/>
</dbReference>
<evidence type="ECO:0000259" key="1">
    <source>
        <dbReference type="Pfam" id="PF01370"/>
    </source>
</evidence>
<dbReference type="EMBL" id="JBHSBI010000029">
    <property type="protein sequence ID" value="MFC4013728.1"/>
    <property type="molecule type" value="Genomic_DNA"/>
</dbReference>
<evidence type="ECO:0000313" key="2">
    <source>
        <dbReference type="EMBL" id="MFC4013728.1"/>
    </source>
</evidence>
<dbReference type="RefSeq" id="WP_379533581.1">
    <property type="nucleotide sequence ID" value="NZ_JBHSBI010000029.1"/>
</dbReference>
<reference evidence="3" key="1">
    <citation type="journal article" date="2019" name="Int. J. Syst. Evol. Microbiol.">
        <title>The Global Catalogue of Microorganisms (GCM) 10K type strain sequencing project: providing services to taxonomists for standard genome sequencing and annotation.</title>
        <authorList>
            <consortium name="The Broad Institute Genomics Platform"/>
            <consortium name="The Broad Institute Genome Sequencing Center for Infectious Disease"/>
            <person name="Wu L."/>
            <person name="Ma J."/>
        </authorList>
    </citation>
    <scope>NUCLEOTIDE SEQUENCE [LARGE SCALE GENOMIC DNA]</scope>
    <source>
        <strain evidence="3">TBRC 1276</strain>
    </source>
</reference>
<evidence type="ECO:0000313" key="3">
    <source>
        <dbReference type="Proteomes" id="UP001595851"/>
    </source>
</evidence>
<gene>
    <name evidence="2" type="ORF">ACFOY2_41330</name>
</gene>
<dbReference type="InterPro" id="IPR050177">
    <property type="entry name" value="Lipid_A_modif_metabolic_enz"/>
</dbReference>
<dbReference type="SUPFAM" id="SSF51735">
    <property type="entry name" value="NAD(P)-binding Rossmann-fold domains"/>
    <property type="match status" value="1"/>
</dbReference>
<name>A0ABV8GIE8_9ACTN</name>
<dbReference type="InterPro" id="IPR001509">
    <property type="entry name" value="Epimerase_deHydtase"/>
</dbReference>
<protein>
    <submittedName>
        <fullName evidence="2">NAD-dependent epimerase/dehydratase family protein</fullName>
    </submittedName>
</protein>